<dbReference type="Proteomes" id="UP001055453">
    <property type="component" value="Chromosome"/>
</dbReference>
<name>A0ABN6QB17_NOSCO</name>
<reference evidence="1" key="1">
    <citation type="submission" date="2022-04" db="EMBL/GenBank/DDBJ databases">
        <title>Complete genome sequence of a cyanobacterium, Nostoc sp. SO-36, isolated in Antarctica.</title>
        <authorList>
            <person name="Kanesaki Y."/>
            <person name="Effendi D."/>
            <person name="Sakamoto T."/>
            <person name="Ohtani S."/>
            <person name="Awai K."/>
        </authorList>
    </citation>
    <scope>NUCLEOTIDE SEQUENCE</scope>
    <source>
        <strain evidence="1">SO-36</strain>
    </source>
</reference>
<dbReference type="Pfam" id="PF06838">
    <property type="entry name" value="Met_gamma_lyase"/>
    <property type="match status" value="1"/>
</dbReference>
<protein>
    <submittedName>
        <fullName evidence="1">Uncharacterized protein</fullName>
    </submittedName>
</protein>
<evidence type="ECO:0000313" key="2">
    <source>
        <dbReference type="Proteomes" id="UP001055453"/>
    </source>
</evidence>
<gene>
    <name evidence="1" type="ORF">ANSO36C_61850</name>
</gene>
<dbReference type="PANTHER" id="PTHR46658:SF1">
    <property type="entry name" value="CYS OR MET METABOLISM PYRIDOXAL-PHOSPHATE-DEPENDENT ENZYME"/>
    <property type="match status" value="1"/>
</dbReference>
<evidence type="ECO:0000313" key="1">
    <source>
        <dbReference type="EMBL" id="BDI20383.1"/>
    </source>
</evidence>
<dbReference type="PANTHER" id="PTHR46658">
    <property type="entry name" value="CYS OR MET METABOLISM PYRIDOXAL-PHOSPHATE-DEPENDENT ENZYME"/>
    <property type="match status" value="1"/>
</dbReference>
<dbReference type="Gene3D" id="3.90.1150.60">
    <property type="entry name" value="Methioning gamme-lyase, C-terminal domain"/>
    <property type="match status" value="1"/>
</dbReference>
<keyword evidence="2" id="KW-1185">Reference proteome</keyword>
<dbReference type="EMBL" id="AP025732">
    <property type="protein sequence ID" value="BDI20383.1"/>
    <property type="molecule type" value="Genomic_DNA"/>
</dbReference>
<proteinExistence type="predicted"/>
<dbReference type="InterPro" id="IPR009651">
    <property type="entry name" value="Met_g_lyase_put"/>
</dbReference>
<sequence>MAGGTFIEGSTLELSADGPLREPYVVYCQGGTHWTHVAIALEAAINAVGSIDRQENRQE</sequence>
<organism evidence="1 2">
    <name type="scientific">Nostoc cf. commune SO-36</name>
    <dbReference type="NCBI Taxonomy" id="449208"/>
    <lineage>
        <taxon>Bacteria</taxon>
        <taxon>Bacillati</taxon>
        <taxon>Cyanobacteriota</taxon>
        <taxon>Cyanophyceae</taxon>
        <taxon>Nostocales</taxon>
        <taxon>Nostocaceae</taxon>
        <taxon>Nostoc</taxon>
    </lineage>
</organism>
<accession>A0ABN6QB17</accession>